<dbReference type="Gene3D" id="3.40.50.1820">
    <property type="entry name" value="alpha/beta hydrolase"/>
    <property type="match status" value="2"/>
</dbReference>
<dbReference type="Proteomes" id="UP001321473">
    <property type="component" value="Unassembled WGS sequence"/>
</dbReference>
<accession>A0AAQ4EG12</accession>
<dbReference type="GO" id="GO:0008374">
    <property type="term" value="F:O-acyltransferase activity"/>
    <property type="evidence" value="ECO:0007669"/>
    <property type="project" value="InterPro"/>
</dbReference>
<dbReference type="InterPro" id="IPR029058">
    <property type="entry name" value="AB_hydrolase_fold"/>
</dbReference>
<evidence type="ECO:0008006" key="4">
    <source>
        <dbReference type="Google" id="ProtNLM"/>
    </source>
</evidence>
<dbReference type="EMBL" id="JARKHS020016872">
    <property type="protein sequence ID" value="KAK8773463.1"/>
    <property type="molecule type" value="Genomic_DNA"/>
</dbReference>
<comment type="caution">
    <text evidence="2">The sequence shown here is derived from an EMBL/GenBank/DDBJ whole genome shotgun (WGS) entry which is preliminary data.</text>
</comment>
<keyword evidence="1" id="KW-0732">Signal</keyword>
<proteinExistence type="predicted"/>
<dbReference type="AlphaFoldDB" id="A0AAQ4EG12"/>
<evidence type="ECO:0000313" key="3">
    <source>
        <dbReference type="Proteomes" id="UP001321473"/>
    </source>
</evidence>
<gene>
    <name evidence="2" type="ORF">V5799_012003</name>
</gene>
<sequence length="487" mass="55058">MSPARKVALLSIACAVLCVEDAAGATVFERMWNQILPVKRHPVILVPLVLPCRKHRSSDLTTLPKCCRHRGGTPHGPIFMCCTVQPFFASCGTKNAFQDFSGLLAYKLHPCSRAVPGDGGSQLEAKLNKTETVHYFCERRTADYFDLWVNLELMVPYVLDCWVDNMRLVYDNKTRTTRSPDGVDVRVPGFGNTSTVEWLDPSQVSPTAYFTRIVEELLLLGYQRGVDVRGAPYDFRKAPNELGDYFERLHDLIEETFSTNGDQSVILVCHSMGCPNLRYFFSRQRQAWKDKHIRALVTLGGAWGGAVKALKAYASGENLGVVVINPLSVRPEQRSTPSLAYMLPNRLYWNESEVLVKTLDRSYGLADYRAFFDDIGFPDGYEMYKDTRPYMLDNTAPGVEIHCLHGRNVSTIERIEYHKPGFPDIQPQVVFGDGDGTVNLRSLRGCLRFQYGQNQRVYEKTLDNVEHMSILYEPAVIEYIKALVLGQ</sequence>
<dbReference type="InterPro" id="IPR003386">
    <property type="entry name" value="LACT/PDAT_acylTrfase"/>
</dbReference>
<reference evidence="2 3" key="1">
    <citation type="journal article" date="2023" name="Arcadia Sci">
        <title>De novo assembly of a long-read Amblyomma americanum tick genome.</title>
        <authorList>
            <person name="Chou S."/>
            <person name="Poskanzer K.E."/>
            <person name="Rollins M."/>
            <person name="Thuy-Boun P.S."/>
        </authorList>
    </citation>
    <scope>NUCLEOTIDE SEQUENCE [LARGE SCALE GENOMIC DNA]</scope>
    <source>
        <strain evidence="2">F_SG_1</strain>
        <tissue evidence="2">Salivary glands</tissue>
    </source>
</reference>
<organism evidence="2 3">
    <name type="scientific">Amblyomma americanum</name>
    <name type="common">Lone star tick</name>
    <dbReference type="NCBI Taxonomy" id="6943"/>
    <lineage>
        <taxon>Eukaryota</taxon>
        <taxon>Metazoa</taxon>
        <taxon>Ecdysozoa</taxon>
        <taxon>Arthropoda</taxon>
        <taxon>Chelicerata</taxon>
        <taxon>Arachnida</taxon>
        <taxon>Acari</taxon>
        <taxon>Parasitiformes</taxon>
        <taxon>Ixodida</taxon>
        <taxon>Ixodoidea</taxon>
        <taxon>Ixodidae</taxon>
        <taxon>Amblyomminae</taxon>
        <taxon>Amblyomma</taxon>
    </lineage>
</organism>
<dbReference type="GO" id="GO:0006629">
    <property type="term" value="P:lipid metabolic process"/>
    <property type="evidence" value="ECO:0007669"/>
    <property type="project" value="InterPro"/>
</dbReference>
<evidence type="ECO:0000256" key="1">
    <source>
        <dbReference type="SAM" id="SignalP"/>
    </source>
</evidence>
<feature type="chain" id="PRO_5042841607" description="Phosphatidylcholine-sterol acyltransferase" evidence="1">
    <location>
        <begin position="25"/>
        <end position="487"/>
    </location>
</feature>
<feature type="signal peptide" evidence="1">
    <location>
        <begin position="1"/>
        <end position="24"/>
    </location>
</feature>
<dbReference type="PANTHER" id="PTHR11440">
    <property type="entry name" value="LECITHIN-CHOLESTEROL ACYLTRANSFERASE-RELATED"/>
    <property type="match status" value="1"/>
</dbReference>
<evidence type="ECO:0000313" key="2">
    <source>
        <dbReference type="EMBL" id="KAK8773463.1"/>
    </source>
</evidence>
<protein>
    <recommendedName>
        <fullName evidence="4">Phosphatidylcholine-sterol acyltransferase</fullName>
    </recommendedName>
</protein>
<keyword evidence="3" id="KW-1185">Reference proteome</keyword>
<dbReference type="SUPFAM" id="SSF53474">
    <property type="entry name" value="alpha/beta-Hydrolases"/>
    <property type="match status" value="1"/>
</dbReference>
<name>A0AAQ4EG12_AMBAM</name>
<dbReference type="Pfam" id="PF02450">
    <property type="entry name" value="LCAT"/>
    <property type="match status" value="1"/>
</dbReference>